<keyword evidence="6" id="KW-0325">Glycoprotein</keyword>
<dbReference type="Pfam" id="PF10268">
    <property type="entry name" value="Tmemb_161AB"/>
    <property type="match status" value="2"/>
</dbReference>
<reference evidence="8" key="2">
    <citation type="submission" date="2009-03" db="EMBL/GenBank/DDBJ databases">
        <authorList>
            <person name="Gang L."/>
        </authorList>
    </citation>
    <scope>NUCLEOTIDE SEQUENCE</scope>
    <source>
        <strain evidence="8">Anhui</strain>
    </source>
</reference>
<dbReference type="EMBL" id="FN313681">
    <property type="protein sequence ID" value="CAX69415.1"/>
    <property type="molecule type" value="mRNA"/>
</dbReference>
<dbReference type="PANTHER" id="PTHR13624">
    <property type="entry name" value="RE42071P"/>
    <property type="match status" value="1"/>
</dbReference>
<feature type="transmembrane region" description="Helical" evidence="7">
    <location>
        <begin position="393"/>
        <end position="413"/>
    </location>
</feature>
<evidence type="ECO:0000256" key="2">
    <source>
        <dbReference type="ARBA" id="ARBA00009706"/>
    </source>
</evidence>
<proteinExistence type="evidence at transcript level"/>
<feature type="transmembrane region" description="Helical" evidence="7">
    <location>
        <begin position="445"/>
        <end position="471"/>
    </location>
</feature>
<feature type="transmembrane region" description="Helical" evidence="7">
    <location>
        <begin position="369"/>
        <end position="386"/>
    </location>
</feature>
<keyword evidence="4 7" id="KW-1133">Transmembrane helix</keyword>
<organism evidence="8">
    <name type="scientific">Schistosoma japonicum</name>
    <name type="common">Blood fluke</name>
    <dbReference type="NCBI Taxonomy" id="6182"/>
    <lineage>
        <taxon>Eukaryota</taxon>
        <taxon>Metazoa</taxon>
        <taxon>Spiralia</taxon>
        <taxon>Lophotrochozoa</taxon>
        <taxon>Platyhelminthes</taxon>
        <taxon>Trematoda</taxon>
        <taxon>Digenea</taxon>
        <taxon>Strigeidida</taxon>
        <taxon>Schistosomatoidea</taxon>
        <taxon>Schistosomatidae</taxon>
        <taxon>Schistosoma</taxon>
    </lineage>
</organism>
<evidence type="ECO:0000256" key="5">
    <source>
        <dbReference type="ARBA" id="ARBA00023136"/>
    </source>
</evidence>
<name>C1L3Y7_SCHJA</name>
<accession>C1L3Y7</accession>
<evidence type="ECO:0000256" key="7">
    <source>
        <dbReference type="SAM" id="Phobius"/>
    </source>
</evidence>
<sequence>MVWKNANNQLCVTSMGVLGLQLATTLIAASVLSKVISFFSFTRFLVVGLMRYAVPTDQQLLEACGNCKTRIKGKRKRNDSLSGVANGTNCHSDTFYFPRTTTIHLKHSHVSSSDIAILPLYSSHQWLVDFTVCAACVYLINEVAYNCFIPWFESSDRNRTTLPGSMTIRNSPYLISLSVRINLSLVWIALSLWFAIRTLISLTALYFQSKNNTTTYDSRPLKCIANTTPTKTPSGECILILAAGFFFFIAATLFISLDGTLADFGLQAAYGNLTIGEFSSSSTPIISWGAFHFILAFVACIIGSLFVYPGIKFGKIYINTVKQHPVSLVKRFILHLNFICPIFPILLWLTPVTNHISHSLIMLTHNNSLAGKPFLIMIVNVISNLFMKHLDSIRLIVSLAVVLIRLSSVRWTLQAYLNSAQDKLDKFTHEAGQTSNKEVQRLVASIFYCLNLVSLQYIAPCFCFLCLLCLYKNLSGLSWLPNYQHQYSDRFSVIPSSFELRHNLTSLFSIDFINQTSWTAAFMEARYIFSQIVEDLSFRGITIARGVFGFLVWWTLTSWQLMSFLGLAYHRFTNE</sequence>
<reference evidence="8" key="1">
    <citation type="journal article" date="2009" name="Nature">
        <title>The Schistosoma japonicum genome reveals features of host-parasite interplay.</title>
        <authorList>
            <person name="Liu F."/>
            <person name="Zhou Y."/>
            <person name="Wang Z.Q."/>
            <person name="Lu G."/>
            <person name="Zheng H."/>
            <person name="Brindley P.J."/>
            <person name="McManus D.P."/>
            <person name="Blair D."/>
            <person name="Zhang Q.H."/>
            <person name="Zhong Y."/>
            <person name="Wang S."/>
            <person name="Han Z.G."/>
            <person name="Chen Z."/>
        </authorList>
    </citation>
    <scope>NUCLEOTIDE SEQUENCE</scope>
    <source>
        <strain evidence="8">Anhui</strain>
    </source>
</reference>
<keyword evidence="5 7" id="KW-0472">Membrane</keyword>
<evidence type="ECO:0000256" key="3">
    <source>
        <dbReference type="ARBA" id="ARBA00022692"/>
    </source>
</evidence>
<feature type="transmembrane region" description="Helical" evidence="7">
    <location>
        <begin position="332"/>
        <end position="349"/>
    </location>
</feature>
<evidence type="ECO:0000256" key="6">
    <source>
        <dbReference type="ARBA" id="ARBA00023180"/>
    </source>
</evidence>
<dbReference type="PANTHER" id="PTHR13624:SF6">
    <property type="entry name" value="EMEI"/>
    <property type="match status" value="1"/>
</dbReference>
<feature type="transmembrane region" description="Helical" evidence="7">
    <location>
        <begin position="547"/>
        <end position="569"/>
    </location>
</feature>
<feature type="transmembrane region" description="Helical" evidence="7">
    <location>
        <begin position="185"/>
        <end position="207"/>
    </location>
</feature>
<evidence type="ECO:0000256" key="4">
    <source>
        <dbReference type="ARBA" id="ARBA00022989"/>
    </source>
</evidence>
<feature type="transmembrane region" description="Helical" evidence="7">
    <location>
        <begin position="285"/>
        <end position="311"/>
    </location>
</feature>
<evidence type="ECO:0000313" key="8">
    <source>
        <dbReference type="EMBL" id="CAX69415.1"/>
    </source>
</evidence>
<feature type="transmembrane region" description="Helical" evidence="7">
    <location>
        <begin position="237"/>
        <end position="257"/>
    </location>
</feature>
<dbReference type="GO" id="GO:0016020">
    <property type="term" value="C:membrane"/>
    <property type="evidence" value="ECO:0007669"/>
    <property type="project" value="UniProtKB-SubCell"/>
</dbReference>
<keyword evidence="3 7" id="KW-0812">Transmembrane</keyword>
<dbReference type="AlphaFoldDB" id="C1L3Y7"/>
<evidence type="ECO:0000256" key="1">
    <source>
        <dbReference type="ARBA" id="ARBA00004141"/>
    </source>
</evidence>
<dbReference type="InterPro" id="IPR019395">
    <property type="entry name" value="Transmembrane_161A/B"/>
</dbReference>
<comment type="subcellular location">
    <subcellularLocation>
        <location evidence="1">Membrane</location>
        <topology evidence="1">Multi-pass membrane protein</topology>
    </subcellularLocation>
</comment>
<comment type="similarity">
    <text evidence="2">Belongs to the TMEM161 family.</text>
</comment>
<protein>
    <submittedName>
        <fullName evidence="8">Transmembrane protein 161B</fullName>
    </submittedName>
</protein>